<dbReference type="AlphaFoldDB" id="A0A7R8WVC7"/>
<protein>
    <submittedName>
        <fullName evidence="2">Uncharacterized protein</fullName>
    </submittedName>
</protein>
<feature type="compositionally biased region" description="Basic residues" evidence="1">
    <location>
        <begin position="30"/>
        <end position="47"/>
    </location>
</feature>
<accession>A0A7R8WVC7</accession>
<reference evidence="2" key="1">
    <citation type="submission" date="2020-11" db="EMBL/GenBank/DDBJ databases">
        <authorList>
            <person name="Tran Van P."/>
        </authorList>
    </citation>
    <scope>NUCLEOTIDE SEQUENCE</scope>
</reference>
<evidence type="ECO:0000313" key="2">
    <source>
        <dbReference type="EMBL" id="CAD7235845.1"/>
    </source>
</evidence>
<gene>
    <name evidence="2" type="ORF">CTOB1V02_LOCUS13660</name>
</gene>
<feature type="region of interest" description="Disordered" evidence="1">
    <location>
        <begin position="1"/>
        <end position="47"/>
    </location>
</feature>
<organism evidence="2">
    <name type="scientific">Cyprideis torosa</name>
    <dbReference type="NCBI Taxonomy" id="163714"/>
    <lineage>
        <taxon>Eukaryota</taxon>
        <taxon>Metazoa</taxon>
        <taxon>Ecdysozoa</taxon>
        <taxon>Arthropoda</taxon>
        <taxon>Crustacea</taxon>
        <taxon>Oligostraca</taxon>
        <taxon>Ostracoda</taxon>
        <taxon>Podocopa</taxon>
        <taxon>Podocopida</taxon>
        <taxon>Cytherocopina</taxon>
        <taxon>Cytheroidea</taxon>
        <taxon>Cytherideidae</taxon>
        <taxon>Cyprideis</taxon>
    </lineage>
</organism>
<evidence type="ECO:0000256" key="1">
    <source>
        <dbReference type="SAM" id="MobiDB-lite"/>
    </source>
</evidence>
<proteinExistence type="predicted"/>
<feature type="region of interest" description="Disordered" evidence="1">
    <location>
        <begin position="73"/>
        <end position="95"/>
    </location>
</feature>
<dbReference type="EMBL" id="OB674957">
    <property type="protein sequence ID" value="CAD7235845.1"/>
    <property type="molecule type" value="Genomic_DNA"/>
</dbReference>
<sequence>MRSTHFPRYRDPLPLHLPLSPRRQPPAPPKRQRRPRTLPRRRQASWLKRKNFLLRTHTSEKELHRCFRRFQSKRNSLGCRTPPLLSPDATGPRRT</sequence>
<name>A0A7R8WVC7_9CRUS</name>